<proteinExistence type="predicted"/>
<dbReference type="Proteomes" id="UP000290289">
    <property type="component" value="Chromosome 5"/>
</dbReference>
<dbReference type="EMBL" id="RDQH01000331">
    <property type="protein sequence ID" value="RXH98225.1"/>
    <property type="molecule type" value="Genomic_DNA"/>
</dbReference>
<evidence type="ECO:0000313" key="2">
    <source>
        <dbReference type="Proteomes" id="UP000290289"/>
    </source>
</evidence>
<evidence type="ECO:0000313" key="1">
    <source>
        <dbReference type="EMBL" id="RXH98225.1"/>
    </source>
</evidence>
<comment type="caution">
    <text evidence="1">The sequence shown here is derived from an EMBL/GenBank/DDBJ whole genome shotgun (WGS) entry which is preliminary data.</text>
</comment>
<accession>A0A498JSP8</accession>
<reference evidence="1 2" key="1">
    <citation type="submission" date="2018-10" db="EMBL/GenBank/DDBJ databases">
        <title>A high-quality apple genome assembly.</title>
        <authorList>
            <person name="Hu J."/>
        </authorList>
    </citation>
    <scope>NUCLEOTIDE SEQUENCE [LARGE SCALE GENOMIC DNA]</scope>
    <source>
        <strain evidence="2">cv. HFTH1</strain>
        <tissue evidence="1">Young leaf</tissue>
    </source>
</reference>
<keyword evidence="2" id="KW-1185">Reference proteome</keyword>
<sequence length="59" mass="6338">MGVRLADIHLSQTLNIAGALCTGYDYCPAPGSSILNANIPVSDIGMQITGNLDWCLRFR</sequence>
<protein>
    <submittedName>
        <fullName evidence="1">Uncharacterized protein</fullName>
    </submittedName>
</protein>
<dbReference type="AlphaFoldDB" id="A0A498JSP8"/>
<name>A0A498JSP8_MALDO</name>
<organism evidence="1 2">
    <name type="scientific">Malus domestica</name>
    <name type="common">Apple</name>
    <name type="synonym">Pyrus malus</name>
    <dbReference type="NCBI Taxonomy" id="3750"/>
    <lineage>
        <taxon>Eukaryota</taxon>
        <taxon>Viridiplantae</taxon>
        <taxon>Streptophyta</taxon>
        <taxon>Embryophyta</taxon>
        <taxon>Tracheophyta</taxon>
        <taxon>Spermatophyta</taxon>
        <taxon>Magnoliopsida</taxon>
        <taxon>eudicotyledons</taxon>
        <taxon>Gunneridae</taxon>
        <taxon>Pentapetalae</taxon>
        <taxon>rosids</taxon>
        <taxon>fabids</taxon>
        <taxon>Rosales</taxon>
        <taxon>Rosaceae</taxon>
        <taxon>Amygdaloideae</taxon>
        <taxon>Maleae</taxon>
        <taxon>Malus</taxon>
    </lineage>
</organism>
<gene>
    <name evidence="1" type="ORF">DVH24_010550</name>
</gene>